<feature type="domain" description="XPG-I" evidence="2">
    <location>
        <begin position="10"/>
        <end position="83"/>
    </location>
</feature>
<dbReference type="Pfam" id="PF00867">
    <property type="entry name" value="XPG_I"/>
    <property type="match status" value="1"/>
</dbReference>
<proteinExistence type="inferred from homology"/>
<dbReference type="InterPro" id="IPR036279">
    <property type="entry name" value="5-3_exonuclease_C_sf"/>
</dbReference>
<dbReference type="SMART" id="SM00484">
    <property type="entry name" value="XPGI"/>
    <property type="match status" value="1"/>
</dbReference>
<dbReference type="Gene3D" id="3.40.50.1010">
    <property type="entry name" value="5'-nuclease"/>
    <property type="match status" value="1"/>
</dbReference>
<dbReference type="SUPFAM" id="SSF88723">
    <property type="entry name" value="PIN domain-like"/>
    <property type="match status" value="1"/>
</dbReference>
<organism evidence="3 4">
    <name type="scientific">Platanthera guangdongensis</name>
    <dbReference type="NCBI Taxonomy" id="2320717"/>
    <lineage>
        <taxon>Eukaryota</taxon>
        <taxon>Viridiplantae</taxon>
        <taxon>Streptophyta</taxon>
        <taxon>Embryophyta</taxon>
        <taxon>Tracheophyta</taxon>
        <taxon>Spermatophyta</taxon>
        <taxon>Magnoliopsida</taxon>
        <taxon>Liliopsida</taxon>
        <taxon>Asparagales</taxon>
        <taxon>Orchidaceae</taxon>
        <taxon>Orchidoideae</taxon>
        <taxon>Orchideae</taxon>
        <taxon>Orchidinae</taxon>
        <taxon>Platanthera</taxon>
    </lineage>
</organism>
<protein>
    <recommendedName>
        <fullName evidence="1">Exonuclease 1</fullName>
        <ecNumber evidence="1">3.1.-.-</ecNumber>
    </recommendedName>
</protein>
<dbReference type="Proteomes" id="UP001412067">
    <property type="component" value="Unassembled WGS sequence"/>
</dbReference>
<dbReference type="Gene3D" id="1.10.150.20">
    <property type="entry name" value="5' to 3' exonuclease, C-terminal subdomain"/>
    <property type="match status" value="1"/>
</dbReference>
<dbReference type="SMART" id="SM00279">
    <property type="entry name" value="HhH2"/>
    <property type="match status" value="1"/>
</dbReference>
<comment type="similarity">
    <text evidence="1">Belongs to the XPG/RAD2 endonuclease family. EXO1 subfamily.</text>
</comment>
<gene>
    <name evidence="3" type="primary">EXO1</name>
    <name evidence="3" type="ORF">KSP40_PGU021258</name>
</gene>
<dbReference type="InterPro" id="IPR029060">
    <property type="entry name" value="PIN-like_dom_sf"/>
</dbReference>
<evidence type="ECO:0000259" key="2">
    <source>
        <dbReference type="SMART" id="SM00484"/>
    </source>
</evidence>
<accession>A0ABR2LFT4</accession>
<evidence type="ECO:0000313" key="3">
    <source>
        <dbReference type="EMBL" id="KAK8939459.1"/>
    </source>
</evidence>
<dbReference type="CDD" id="cd09901">
    <property type="entry name" value="H3TH_FEN1-like"/>
    <property type="match status" value="1"/>
</dbReference>
<dbReference type="PANTHER" id="PTHR11081">
    <property type="entry name" value="FLAP ENDONUCLEASE FAMILY MEMBER"/>
    <property type="match status" value="1"/>
</dbReference>
<dbReference type="PANTHER" id="PTHR11081:SF8">
    <property type="entry name" value="EXONUCLEASE 1"/>
    <property type="match status" value="1"/>
</dbReference>
<dbReference type="InterPro" id="IPR006084">
    <property type="entry name" value="XPG/Rad2"/>
</dbReference>
<comment type="caution">
    <text evidence="3">The sequence shown here is derived from an EMBL/GenBank/DDBJ whole genome shotgun (WGS) entry which is preliminary data.</text>
</comment>
<keyword evidence="1" id="KW-0479">Metal-binding</keyword>
<evidence type="ECO:0000256" key="1">
    <source>
        <dbReference type="RuleBase" id="RU910737"/>
    </source>
</evidence>
<comment type="function">
    <text evidence="1">5'-&gt;3' double-stranded DNA exonuclease which may also possess a cryptic 3'-&gt;5' double-stranded DNA exonuclease activity. Functions in DNA mismatch repair.</text>
</comment>
<dbReference type="InterPro" id="IPR006086">
    <property type="entry name" value="XPG-I_dom"/>
</dbReference>
<dbReference type="GO" id="GO:0004527">
    <property type="term" value="F:exonuclease activity"/>
    <property type="evidence" value="ECO:0007669"/>
    <property type="project" value="UniProtKB-KW"/>
</dbReference>
<keyword evidence="1 3" id="KW-0269">Exonuclease</keyword>
<name>A0ABR2LFT4_9ASPA</name>
<dbReference type="PROSITE" id="PS00842">
    <property type="entry name" value="XPG_2"/>
    <property type="match status" value="1"/>
</dbReference>
<keyword evidence="1" id="KW-0460">Magnesium</keyword>
<sequence>MAHQLIQILRSENVEFIVAPYEADAQLAYLSTLDADEGGIEAVITEDSDLIAYGCQAIIFKMDRHGNGEEFLIDKVFKTTCDGLRFKEFDKELFVGMCVLSGCDFLPSISGIGTKRAYCLVNKYKNLERVLSTLKFDKRYQMPQDYVISFWSAIAIFHHARIYDAKSKSLKPLKPLEHKYIKAINGELDLLGPYPISVVFLCYYKKLICLMPVR</sequence>
<dbReference type="PRINTS" id="PR00853">
    <property type="entry name" value="XPGRADSUPER"/>
</dbReference>
<dbReference type="EMBL" id="JBBWWR010000020">
    <property type="protein sequence ID" value="KAK8939459.1"/>
    <property type="molecule type" value="Genomic_DNA"/>
</dbReference>
<dbReference type="InterPro" id="IPR008918">
    <property type="entry name" value="HhH2"/>
</dbReference>
<dbReference type="SUPFAM" id="SSF47807">
    <property type="entry name" value="5' to 3' exonuclease, C-terminal subdomain"/>
    <property type="match status" value="1"/>
</dbReference>
<dbReference type="InterPro" id="IPR019974">
    <property type="entry name" value="XPG_CS"/>
</dbReference>
<reference evidence="3 4" key="1">
    <citation type="journal article" date="2022" name="Nat. Plants">
        <title>Genomes of leafy and leafless Platanthera orchids illuminate the evolution of mycoheterotrophy.</title>
        <authorList>
            <person name="Li M.H."/>
            <person name="Liu K.W."/>
            <person name="Li Z."/>
            <person name="Lu H.C."/>
            <person name="Ye Q.L."/>
            <person name="Zhang D."/>
            <person name="Wang J.Y."/>
            <person name="Li Y.F."/>
            <person name="Zhong Z.M."/>
            <person name="Liu X."/>
            <person name="Yu X."/>
            <person name="Liu D.K."/>
            <person name="Tu X.D."/>
            <person name="Liu B."/>
            <person name="Hao Y."/>
            <person name="Liao X.Y."/>
            <person name="Jiang Y.T."/>
            <person name="Sun W.H."/>
            <person name="Chen J."/>
            <person name="Chen Y.Q."/>
            <person name="Ai Y."/>
            <person name="Zhai J.W."/>
            <person name="Wu S.S."/>
            <person name="Zhou Z."/>
            <person name="Hsiao Y.Y."/>
            <person name="Wu W.L."/>
            <person name="Chen Y.Y."/>
            <person name="Lin Y.F."/>
            <person name="Hsu J.L."/>
            <person name="Li C.Y."/>
            <person name="Wang Z.W."/>
            <person name="Zhao X."/>
            <person name="Zhong W.Y."/>
            <person name="Ma X.K."/>
            <person name="Ma L."/>
            <person name="Huang J."/>
            <person name="Chen G.Z."/>
            <person name="Huang M.Z."/>
            <person name="Huang L."/>
            <person name="Peng D.H."/>
            <person name="Luo Y.B."/>
            <person name="Zou S.Q."/>
            <person name="Chen S.P."/>
            <person name="Lan S."/>
            <person name="Tsai W.C."/>
            <person name="Van de Peer Y."/>
            <person name="Liu Z.J."/>
        </authorList>
    </citation>
    <scope>NUCLEOTIDE SEQUENCE [LARGE SCALE GENOMIC DNA]</scope>
    <source>
        <strain evidence="3">Lor288</strain>
    </source>
</reference>
<keyword evidence="1" id="KW-0227">DNA damage</keyword>
<keyword evidence="4" id="KW-1185">Reference proteome</keyword>
<comment type="cofactor">
    <cofactor evidence="1">
        <name>Mg(2+)</name>
        <dbReference type="ChEBI" id="CHEBI:18420"/>
    </cofactor>
    <text evidence="1">Binds 2 magnesium ions per subunit. They probably participate in the reaction catalyzed by the enzyme. May bind an additional third magnesium ion after substrate binding.</text>
</comment>
<dbReference type="EC" id="3.1.-.-" evidence="1"/>
<evidence type="ECO:0000313" key="4">
    <source>
        <dbReference type="Proteomes" id="UP001412067"/>
    </source>
</evidence>
<keyword evidence="1" id="KW-0238">DNA-binding</keyword>
<keyword evidence="1" id="KW-0539">Nucleus</keyword>
<keyword evidence="1" id="KW-0267">Excision nuclease</keyword>
<keyword evidence="1" id="KW-0378">Hydrolase</keyword>
<keyword evidence="1" id="KW-0540">Nuclease</keyword>
<comment type="subcellular location">
    <subcellularLocation>
        <location evidence="1">Nucleus</location>
    </subcellularLocation>
</comment>
<keyword evidence="1" id="KW-0228">DNA excision</keyword>
<keyword evidence="1" id="KW-0234">DNA repair</keyword>